<evidence type="ECO:0000313" key="1">
    <source>
        <dbReference type="EMBL" id="SFS09141.1"/>
    </source>
</evidence>
<dbReference type="EMBL" id="FOZN01000002">
    <property type="protein sequence ID" value="SFS09141.1"/>
    <property type="molecule type" value="Genomic_DNA"/>
</dbReference>
<keyword evidence="2" id="KW-1185">Reference proteome</keyword>
<accession>A0AA94KZC3</accession>
<name>A0AA94KZC3_9MICO</name>
<gene>
    <name evidence="1" type="ORF">SAMN04487783_1216</name>
</gene>
<dbReference type="Proteomes" id="UP000198506">
    <property type="component" value="Unassembled WGS sequence"/>
</dbReference>
<sequence>MQLLDGEETVALASVWRVDESAMGSGTALILWHAGRVRVIGADPGLSSWLSGRFVRHFPEAEGLDWSQVEVRTEEVEIELDIETGLVARAGDIEVRIAEPIGQREVSVDDFALDGVPHHLSLRRAPCRQAMITVGGRLLAGEPRVDESGERPQSTAFLAVDEVWSR</sequence>
<dbReference type="AlphaFoldDB" id="A0AA94KZC3"/>
<reference evidence="1 2" key="1">
    <citation type="submission" date="2016-10" db="EMBL/GenBank/DDBJ databases">
        <authorList>
            <person name="Varghese N."/>
            <person name="Submissions S."/>
        </authorList>
    </citation>
    <scope>NUCLEOTIDE SEQUENCE [LARGE SCALE GENOMIC DNA]</scope>
    <source>
        <strain evidence="1 2">IAM 15147</strain>
    </source>
</reference>
<proteinExistence type="predicted"/>
<comment type="caution">
    <text evidence="1">The sequence shown here is derived from an EMBL/GenBank/DDBJ whole genome shotgun (WGS) entry which is preliminary data.</text>
</comment>
<evidence type="ECO:0000313" key="2">
    <source>
        <dbReference type="Proteomes" id="UP000198506"/>
    </source>
</evidence>
<organism evidence="1 2">
    <name type="scientific">Agrococcus baldri</name>
    <dbReference type="NCBI Taxonomy" id="153730"/>
    <lineage>
        <taxon>Bacteria</taxon>
        <taxon>Bacillati</taxon>
        <taxon>Actinomycetota</taxon>
        <taxon>Actinomycetes</taxon>
        <taxon>Micrococcales</taxon>
        <taxon>Microbacteriaceae</taxon>
        <taxon>Agrococcus</taxon>
    </lineage>
</organism>
<protein>
    <submittedName>
        <fullName evidence="1">Uncharacterized protein</fullName>
    </submittedName>
</protein>